<protein>
    <submittedName>
        <fullName evidence="3">Myosin N-terminal SH3-like domain-containing protein</fullName>
    </submittedName>
</protein>
<dbReference type="eggNOG" id="KOG1164">
    <property type="taxonomic scope" value="Eukaryota"/>
</dbReference>
<accession>A0A1I7U354</accession>
<proteinExistence type="predicted"/>
<name>A0A1I7U354_9PELO</name>
<dbReference type="STRING" id="1561998.A0A1I7U354"/>
<feature type="region of interest" description="Disordered" evidence="1">
    <location>
        <begin position="1"/>
        <end position="83"/>
    </location>
</feature>
<dbReference type="Proteomes" id="UP000095282">
    <property type="component" value="Unplaced"/>
</dbReference>
<keyword evidence="2" id="KW-1185">Reference proteome</keyword>
<organism evidence="2 3">
    <name type="scientific">Caenorhabditis tropicalis</name>
    <dbReference type="NCBI Taxonomy" id="1561998"/>
    <lineage>
        <taxon>Eukaryota</taxon>
        <taxon>Metazoa</taxon>
        <taxon>Ecdysozoa</taxon>
        <taxon>Nematoda</taxon>
        <taxon>Chromadorea</taxon>
        <taxon>Rhabditida</taxon>
        <taxon>Rhabditina</taxon>
        <taxon>Rhabditomorpha</taxon>
        <taxon>Rhabditoidea</taxon>
        <taxon>Rhabditidae</taxon>
        <taxon>Peloderinae</taxon>
        <taxon>Caenorhabditis</taxon>
    </lineage>
</organism>
<evidence type="ECO:0000313" key="2">
    <source>
        <dbReference type="Proteomes" id="UP000095282"/>
    </source>
</evidence>
<dbReference type="WBParaSite" id="Csp11.Scaffold629.g14379.t1">
    <property type="protein sequence ID" value="Csp11.Scaffold629.g14379.t1"/>
    <property type="gene ID" value="Csp11.Scaffold629.g14379"/>
</dbReference>
<sequence>MLGQIKATVNKKVNKIGGDSSKVNPPSSPETPKKNRNRRKGARKGKEPSSEGGQKRKGKEESENSSTEENEASSKKVKKKKSVRGWIGGDVEKVVNLFDKEKHPPGQAFDNKPDPKNCAQKILQSERPDLFLSLNPTDLAQEEFQLLDEHLLRQGELRVDSTFTLGKVVDMDSKLKVGSGDEMEVLMLWSYGRFGAIYMVVKENDNEQYHL</sequence>
<dbReference type="AlphaFoldDB" id="A0A1I7U354"/>
<reference evidence="3" key="1">
    <citation type="submission" date="2016-11" db="UniProtKB">
        <authorList>
            <consortium name="WormBaseParasite"/>
        </authorList>
    </citation>
    <scope>IDENTIFICATION</scope>
</reference>
<evidence type="ECO:0000313" key="3">
    <source>
        <dbReference type="WBParaSite" id="Csp11.Scaffold629.g14379.t1"/>
    </source>
</evidence>
<feature type="compositionally biased region" description="Basic residues" evidence="1">
    <location>
        <begin position="34"/>
        <end position="43"/>
    </location>
</feature>
<evidence type="ECO:0000256" key="1">
    <source>
        <dbReference type="SAM" id="MobiDB-lite"/>
    </source>
</evidence>